<dbReference type="AlphaFoldDB" id="A0A1Z4JBD0"/>
<dbReference type="InterPro" id="IPR036390">
    <property type="entry name" value="WH_DNA-bd_sf"/>
</dbReference>
<accession>A0A1Z4JBD0</accession>
<reference evidence="2 3" key="1">
    <citation type="submission" date="2017-06" db="EMBL/GenBank/DDBJ databases">
        <title>Genome sequencing of cyanobaciteial culture collection at National Institute for Environmental Studies (NIES).</title>
        <authorList>
            <person name="Hirose Y."/>
            <person name="Shimura Y."/>
            <person name="Fujisawa T."/>
            <person name="Nakamura Y."/>
            <person name="Kawachi M."/>
        </authorList>
    </citation>
    <scope>NUCLEOTIDE SEQUENCE [LARGE SCALE GENOMIC DNA]</scope>
    <source>
        <strain evidence="2 3">NIES-2135</strain>
    </source>
</reference>
<dbReference type="Proteomes" id="UP000217895">
    <property type="component" value="Chromosome"/>
</dbReference>
<protein>
    <submittedName>
        <fullName evidence="2">PadR family transcriptional regulator</fullName>
    </submittedName>
</protein>
<keyword evidence="3" id="KW-1185">Reference proteome</keyword>
<dbReference type="Pfam" id="PF03551">
    <property type="entry name" value="PadR"/>
    <property type="match status" value="1"/>
</dbReference>
<dbReference type="Gene3D" id="1.10.10.10">
    <property type="entry name" value="Winged helix-like DNA-binding domain superfamily/Winged helix DNA-binding domain"/>
    <property type="match status" value="1"/>
</dbReference>
<proteinExistence type="predicted"/>
<dbReference type="InterPro" id="IPR036388">
    <property type="entry name" value="WH-like_DNA-bd_sf"/>
</dbReference>
<dbReference type="SUPFAM" id="SSF46785">
    <property type="entry name" value="Winged helix' DNA-binding domain"/>
    <property type="match status" value="1"/>
</dbReference>
<gene>
    <name evidence="2" type="ORF">NIES2135_08260</name>
</gene>
<dbReference type="InterPro" id="IPR005149">
    <property type="entry name" value="Tscrpt_reg_PadR_N"/>
</dbReference>
<evidence type="ECO:0000313" key="2">
    <source>
        <dbReference type="EMBL" id="BAY54013.1"/>
    </source>
</evidence>
<evidence type="ECO:0000259" key="1">
    <source>
        <dbReference type="Pfam" id="PF03551"/>
    </source>
</evidence>
<organism evidence="2 3">
    <name type="scientific">Leptolyngbya boryana NIES-2135</name>
    <dbReference type="NCBI Taxonomy" id="1973484"/>
    <lineage>
        <taxon>Bacteria</taxon>
        <taxon>Bacillati</taxon>
        <taxon>Cyanobacteriota</taxon>
        <taxon>Cyanophyceae</taxon>
        <taxon>Leptolyngbyales</taxon>
        <taxon>Leptolyngbyaceae</taxon>
        <taxon>Leptolyngbya group</taxon>
        <taxon>Leptolyngbya</taxon>
    </lineage>
</organism>
<feature type="domain" description="Transcription regulator PadR N-terminal" evidence="1">
    <location>
        <begin position="50"/>
        <end position="115"/>
    </location>
</feature>
<dbReference type="EMBL" id="AP018203">
    <property type="protein sequence ID" value="BAY54013.1"/>
    <property type="molecule type" value="Genomic_DNA"/>
</dbReference>
<sequence length="146" mass="17128">MQQQQYLSSNIRIDLQMSNTQQSLTLQDIYQFFQAPPVIFLNQELTVCYVLSVLLSKGESYGAELVQKLRNDHVGYRLSDTILQSSIRFLEREGMVVSYWKKPAKRGRPRRIYQVVSEKQQKAQDLAQLWRDYIENKSSILSQFSD</sequence>
<name>A0A1Z4JBD0_LEPBY</name>
<evidence type="ECO:0000313" key="3">
    <source>
        <dbReference type="Proteomes" id="UP000217895"/>
    </source>
</evidence>